<name>A0A1G5CYA8_9RHOB</name>
<dbReference type="AlphaFoldDB" id="A0A1G5CYA8"/>
<feature type="domain" description="Putative regulatory protein FmdB zinc ribbon" evidence="2">
    <location>
        <begin position="1"/>
        <end position="41"/>
    </location>
</feature>
<gene>
    <name evidence="3" type="ORF">SAMN05660710_00581</name>
</gene>
<sequence length="116" mass="11938">MPSYDYLCAACGPFEARAAMADYDQPSACPSCGTSSPRALLTAPILARMDGGRRAAFATNERSADSPRRLSKGGGAAHGPGCGCCSGAGSKGSSGTFYRPDGSKSFPAKRPWMISH</sequence>
<dbReference type="EMBL" id="FMVT01000002">
    <property type="protein sequence ID" value="SCY07396.1"/>
    <property type="molecule type" value="Genomic_DNA"/>
</dbReference>
<dbReference type="NCBIfam" id="TIGR02605">
    <property type="entry name" value="CxxC_CxxC_SSSS"/>
    <property type="match status" value="1"/>
</dbReference>
<evidence type="ECO:0000313" key="3">
    <source>
        <dbReference type="EMBL" id="SCY07396.1"/>
    </source>
</evidence>
<evidence type="ECO:0000313" key="4">
    <source>
        <dbReference type="Proteomes" id="UP000199502"/>
    </source>
</evidence>
<proteinExistence type="predicted"/>
<dbReference type="STRING" id="336292.SAMN05660710_00581"/>
<feature type="region of interest" description="Disordered" evidence="1">
    <location>
        <begin position="58"/>
        <end position="78"/>
    </location>
</feature>
<dbReference type="SMART" id="SM00834">
    <property type="entry name" value="CxxC_CXXC_SSSS"/>
    <property type="match status" value="1"/>
</dbReference>
<dbReference type="OrthoDB" id="9813321at2"/>
<evidence type="ECO:0000256" key="1">
    <source>
        <dbReference type="SAM" id="MobiDB-lite"/>
    </source>
</evidence>
<dbReference type="InterPro" id="IPR013429">
    <property type="entry name" value="Regulatory_FmdB_Zinc_ribbon"/>
</dbReference>
<reference evidence="3 4" key="1">
    <citation type="submission" date="2016-10" db="EMBL/GenBank/DDBJ databases">
        <authorList>
            <person name="de Groot N.N."/>
        </authorList>
    </citation>
    <scope>NUCLEOTIDE SEQUENCE [LARGE SCALE GENOMIC DNA]</scope>
    <source>
        <strain evidence="3 4">CGMCC 1.8925</strain>
    </source>
</reference>
<accession>A0A1G5CYA8</accession>
<dbReference type="Proteomes" id="UP000199502">
    <property type="component" value="Unassembled WGS sequence"/>
</dbReference>
<feature type="region of interest" description="Disordered" evidence="1">
    <location>
        <begin position="91"/>
        <end position="116"/>
    </location>
</feature>
<dbReference type="RefSeq" id="WP_090740116.1">
    <property type="nucleotide sequence ID" value="NZ_FMVT01000002.1"/>
</dbReference>
<dbReference type="Pfam" id="PF09723">
    <property type="entry name" value="Zn_ribbon_8"/>
    <property type="match status" value="1"/>
</dbReference>
<keyword evidence="4" id="KW-1185">Reference proteome</keyword>
<protein>
    <submittedName>
        <fullName evidence="3">Putative regulatory protein, FmdB family</fullName>
    </submittedName>
</protein>
<organism evidence="3 4">
    <name type="scientific">Paracoccus tibetensis</name>
    <dbReference type="NCBI Taxonomy" id="336292"/>
    <lineage>
        <taxon>Bacteria</taxon>
        <taxon>Pseudomonadati</taxon>
        <taxon>Pseudomonadota</taxon>
        <taxon>Alphaproteobacteria</taxon>
        <taxon>Rhodobacterales</taxon>
        <taxon>Paracoccaceae</taxon>
        <taxon>Paracoccus</taxon>
    </lineage>
</organism>
<evidence type="ECO:0000259" key="2">
    <source>
        <dbReference type="SMART" id="SM00834"/>
    </source>
</evidence>